<dbReference type="EMBL" id="DTQM01000198">
    <property type="protein sequence ID" value="HGC43586.1"/>
    <property type="molecule type" value="Genomic_DNA"/>
</dbReference>
<protein>
    <submittedName>
        <fullName evidence="8">Heme biosynthesis protein HemY</fullName>
    </submittedName>
</protein>
<feature type="region of interest" description="Disordered" evidence="5">
    <location>
        <begin position="451"/>
        <end position="475"/>
    </location>
</feature>
<gene>
    <name evidence="8" type="ORF">ENY07_10265</name>
</gene>
<dbReference type="AlphaFoldDB" id="A0A8J4M6A9"/>
<keyword evidence="4 6" id="KW-0472">Membrane</keyword>
<sequence>MRRVIYFLVAIAIVAGLTFAALHLPARATLAFGDIVVETSGTMALALFLAVVVVAYLVLRVAIRLLTLPRRWRRWRAGRRRRRGDRAVVRALVALAAGDSALARHESARTRRFLGDTPQTLLLAAQAARQAGQEEEAAALFGALAGLPEASFLGLRGLFQQAVARQDWPAAATLARRAEASFPGALWLRRERLAMAVRSGAWREALALAGPEAPRAVFAAAAAATEADPAAARRLARRAWREDPRLTAAALAYAGQLRAAGSARAAQKILRAAWTANPHPDLAAFALAPLTDPMARHRAAQLLVSGRPDDPESHLLLARTALAAGLIGQARHHAEAARQHLHQRRVFLLLTEIAEQEAAAEEGAEVAAARAAAVQAALRAAAAADPDPAWHCAACGAPAPAWQPVCHACGAAGRIVWESAAAAAPTTRQNLPPPLTSPPLVNVPVIAARQTLPHGKRPSGGSGWRMKRAGDAGGR</sequence>
<dbReference type="GO" id="GO:0016020">
    <property type="term" value="C:membrane"/>
    <property type="evidence" value="ECO:0007669"/>
    <property type="project" value="UniProtKB-SubCell"/>
</dbReference>
<evidence type="ECO:0000256" key="2">
    <source>
        <dbReference type="ARBA" id="ARBA00022692"/>
    </source>
</evidence>
<keyword evidence="2 6" id="KW-0812">Transmembrane</keyword>
<comment type="caution">
    <text evidence="8">The sequence shown here is derived from an EMBL/GenBank/DDBJ whole genome shotgun (WGS) entry which is preliminary data.</text>
</comment>
<evidence type="ECO:0000259" key="7">
    <source>
        <dbReference type="Pfam" id="PF07219"/>
    </source>
</evidence>
<evidence type="ECO:0000256" key="5">
    <source>
        <dbReference type="SAM" id="MobiDB-lite"/>
    </source>
</evidence>
<accession>A0A8J4M6A9</accession>
<proteinExistence type="predicted"/>
<evidence type="ECO:0000313" key="8">
    <source>
        <dbReference type="EMBL" id="HGC43586.1"/>
    </source>
</evidence>
<evidence type="ECO:0000256" key="1">
    <source>
        <dbReference type="ARBA" id="ARBA00004370"/>
    </source>
</evidence>
<keyword evidence="3 6" id="KW-1133">Transmembrane helix</keyword>
<feature type="transmembrane region" description="Helical" evidence="6">
    <location>
        <begin position="43"/>
        <end position="66"/>
    </location>
</feature>
<organism evidence="8">
    <name type="scientific">Acidicaldus sp</name>
    <dbReference type="NCBI Taxonomy" id="1872105"/>
    <lineage>
        <taxon>Bacteria</taxon>
        <taxon>Pseudomonadati</taxon>
        <taxon>Pseudomonadota</taxon>
        <taxon>Alphaproteobacteria</taxon>
        <taxon>Acetobacterales</taxon>
        <taxon>Acetobacteraceae</taxon>
        <taxon>Acidicaldus</taxon>
    </lineage>
</organism>
<name>A0A8J4M6A9_9PROT</name>
<evidence type="ECO:0000256" key="4">
    <source>
        <dbReference type="ARBA" id="ARBA00023136"/>
    </source>
</evidence>
<dbReference type="InterPro" id="IPR010817">
    <property type="entry name" value="HemY_N"/>
</dbReference>
<evidence type="ECO:0000256" key="6">
    <source>
        <dbReference type="SAM" id="Phobius"/>
    </source>
</evidence>
<reference evidence="8" key="1">
    <citation type="journal article" date="2020" name="mSystems">
        <title>Genome- and Community-Level Interaction Insights into Carbon Utilization and Element Cycling Functions of Hydrothermarchaeota in Hydrothermal Sediment.</title>
        <authorList>
            <person name="Zhou Z."/>
            <person name="Liu Y."/>
            <person name="Xu W."/>
            <person name="Pan J."/>
            <person name="Luo Z.H."/>
            <person name="Li M."/>
        </authorList>
    </citation>
    <scope>NUCLEOTIDE SEQUENCE</scope>
    <source>
        <strain evidence="8">SpSt-997</strain>
    </source>
</reference>
<feature type="domain" description="HemY N-terminal" evidence="7">
    <location>
        <begin position="29"/>
        <end position="132"/>
    </location>
</feature>
<feature type="transmembrane region" description="Helical" evidence="6">
    <location>
        <begin position="87"/>
        <end position="103"/>
    </location>
</feature>
<comment type="subcellular location">
    <subcellularLocation>
        <location evidence="1">Membrane</location>
    </subcellularLocation>
</comment>
<evidence type="ECO:0000256" key="3">
    <source>
        <dbReference type="ARBA" id="ARBA00022989"/>
    </source>
</evidence>
<dbReference type="Pfam" id="PF07219">
    <property type="entry name" value="HemY_N"/>
    <property type="match status" value="1"/>
</dbReference>